<protein>
    <recommendedName>
        <fullName evidence="4">Solute-binding protein family 3/N-terminal domain-containing protein</fullName>
    </recommendedName>
</protein>
<dbReference type="Pfam" id="PF00497">
    <property type="entry name" value="SBP_bac_3"/>
    <property type="match status" value="1"/>
</dbReference>
<evidence type="ECO:0000256" key="2">
    <source>
        <dbReference type="ARBA" id="ARBA00022729"/>
    </source>
</evidence>
<dbReference type="AlphaFoldDB" id="A0A222FKX0"/>
<feature type="signal peptide" evidence="3">
    <location>
        <begin position="1"/>
        <end position="29"/>
    </location>
</feature>
<reference evidence="5 6" key="1">
    <citation type="submission" date="2017-07" db="EMBL/GenBank/DDBJ databases">
        <title>Annotated genome sequence of Bacterioplanes sanyensis isolated from Red Sea.</title>
        <authorList>
            <person name="Rehman Z.U."/>
        </authorList>
    </citation>
    <scope>NUCLEOTIDE SEQUENCE [LARGE SCALE GENOMIC DNA]</scope>
    <source>
        <strain evidence="5 6">NV9</strain>
    </source>
</reference>
<organism evidence="5 6">
    <name type="scientific">Bacterioplanes sanyensis</name>
    <dbReference type="NCBI Taxonomy" id="1249553"/>
    <lineage>
        <taxon>Bacteria</taxon>
        <taxon>Pseudomonadati</taxon>
        <taxon>Pseudomonadota</taxon>
        <taxon>Gammaproteobacteria</taxon>
        <taxon>Oceanospirillales</taxon>
        <taxon>Oceanospirillaceae</taxon>
        <taxon>Bacterioplanes</taxon>
    </lineage>
</organism>
<comment type="similarity">
    <text evidence="1">Belongs to the bacterial solute-binding protein 3 family.</text>
</comment>
<evidence type="ECO:0000313" key="5">
    <source>
        <dbReference type="EMBL" id="ASP38863.1"/>
    </source>
</evidence>
<dbReference type="SUPFAM" id="SSF53850">
    <property type="entry name" value="Periplasmic binding protein-like II"/>
    <property type="match status" value="1"/>
</dbReference>
<dbReference type="PANTHER" id="PTHR35936:SF6">
    <property type="entry name" value="AMINO ACID ABC TRANSPORTER SUBSTRATE-BINDING PAAT FAMILY PROTEIN"/>
    <property type="match status" value="1"/>
</dbReference>
<evidence type="ECO:0000256" key="3">
    <source>
        <dbReference type="SAM" id="SignalP"/>
    </source>
</evidence>
<dbReference type="PANTHER" id="PTHR35936">
    <property type="entry name" value="MEMBRANE-BOUND LYTIC MUREIN TRANSGLYCOSYLASE F"/>
    <property type="match status" value="1"/>
</dbReference>
<dbReference type="KEGG" id="bsan:CHH28_09290"/>
<dbReference type="SMART" id="SM00062">
    <property type="entry name" value="PBPb"/>
    <property type="match status" value="1"/>
</dbReference>
<proteinExistence type="inferred from homology"/>
<name>A0A222FKX0_9GAMM</name>
<feature type="chain" id="PRO_5012420233" description="Solute-binding protein family 3/N-terminal domain-containing protein" evidence="3">
    <location>
        <begin position="30"/>
        <end position="264"/>
    </location>
</feature>
<gene>
    <name evidence="5" type="ORF">CHH28_09290</name>
</gene>
<dbReference type="Proteomes" id="UP000202440">
    <property type="component" value="Chromosome"/>
</dbReference>
<evidence type="ECO:0000259" key="4">
    <source>
        <dbReference type="SMART" id="SM00062"/>
    </source>
</evidence>
<evidence type="ECO:0000313" key="6">
    <source>
        <dbReference type="Proteomes" id="UP000202440"/>
    </source>
</evidence>
<dbReference type="InterPro" id="IPR001638">
    <property type="entry name" value="Solute-binding_3/MltF_N"/>
</dbReference>
<dbReference type="Gene3D" id="3.40.190.10">
    <property type="entry name" value="Periplasmic binding protein-like II"/>
    <property type="match status" value="2"/>
</dbReference>
<evidence type="ECO:0000256" key="1">
    <source>
        <dbReference type="ARBA" id="ARBA00010333"/>
    </source>
</evidence>
<dbReference type="EMBL" id="CP022530">
    <property type="protein sequence ID" value="ASP38863.1"/>
    <property type="molecule type" value="Genomic_DNA"/>
</dbReference>
<feature type="domain" description="Solute-binding protein family 3/N-terminal" evidence="4">
    <location>
        <begin position="31"/>
        <end position="252"/>
    </location>
</feature>
<keyword evidence="2 3" id="KW-0732">Signal</keyword>
<accession>A0A222FKX0</accession>
<sequence>MLLSPQGHAMKTRMFALLLTLALTPLAGAQTLTVVSDNWEGYTNKDGSGLYWEIVQAAFDGTGIEPEFTTMPWKRAEATVRNGDADAIVGVYYEPDVAGYRYPNWHISIEDPVVLYAKSSTSIPTPVAPQSLMGLKLAWIRGYGFNDTVLSGVDMKFQEVTQLGQGVQLVNSGRVDALLDYEVSIKQEAQKLGLPVSGTFQIVPVAPGNKLYIAFHNRPDADNWVELFDQRMHALSSNGKIAEIYKKWQVPETKFGAEYYAPLP</sequence>
<keyword evidence="6" id="KW-1185">Reference proteome</keyword>